<name>A0ABT3E4Y4_9LACO</name>
<evidence type="ECO:0008006" key="3">
    <source>
        <dbReference type="Google" id="ProtNLM"/>
    </source>
</evidence>
<proteinExistence type="predicted"/>
<keyword evidence="2" id="KW-1185">Reference proteome</keyword>
<sequence>MDDLLGLIQETALTLDTEKYPEIAQLFITFYQEKDTDIHGALERLNFALGQYQWNNHFQAPDNVAKIRLMIKETQNIRHGAGMSAAMFPIWFGN</sequence>
<accession>A0ABT3E4Y4</accession>
<reference evidence="1 2" key="1">
    <citation type="submission" date="2022-10" db="EMBL/GenBank/DDBJ databases">
        <title>Weissella fermenti sp. nov., isolated from fermented cabbage.</title>
        <authorList>
            <person name="Lee J.K."/>
            <person name="Baek J.H."/>
            <person name="Choi D.G."/>
            <person name="Kim J.M."/>
            <person name="Jeon C.O."/>
        </authorList>
    </citation>
    <scope>NUCLEOTIDE SEQUENCE [LARGE SCALE GENOMIC DNA]</scope>
    <source>
        <strain evidence="1 2">KACC 18534</strain>
    </source>
</reference>
<gene>
    <name evidence="1" type="ORF">OIT44_05355</name>
</gene>
<evidence type="ECO:0000313" key="2">
    <source>
        <dbReference type="Proteomes" id="UP001526225"/>
    </source>
</evidence>
<organism evidence="1 2">
    <name type="scientific">Weissella ceti</name>
    <dbReference type="NCBI Taxonomy" id="759620"/>
    <lineage>
        <taxon>Bacteria</taxon>
        <taxon>Bacillati</taxon>
        <taxon>Bacillota</taxon>
        <taxon>Bacilli</taxon>
        <taxon>Lactobacillales</taxon>
        <taxon>Lactobacillaceae</taxon>
        <taxon>Weissella</taxon>
    </lineage>
</organism>
<dbReference type="EMBL" id="JAOZFE010000005">
    <property type="protein sequence ID" value="MCW0953496.1"/>
    <property type="molecule type" value="Genomic_DNA"/>
</dbReference>
<protein>
    <recommendedName>
        <fullName evidence="3">Bacteriocin immunity protein</fullName>
    </recommendedName>
</protein>
<evidence type="ECO:0000313" key="1">
    <source>
        <dbReference type="EMBL" id="MCW0953496.1"/>
    </source>
</evidence>
<comment type="caution">
    <text evidence="1">The sequence shown here is derived from an EMBL/GenBank/DDBJ whole genome shotgun (WGS) entry which is preliminary data.</text>
</comment>
<dbReference type="SUPFAM" id="SSF109797">
    <property type="entry name" value="Bacteriocin immunity protein-like"/>
    <property type="match status" value="1"/>
</dbReference>
<dbReference type="RefSeq" id="WP_213408994.1">
    <property type="nucleotide sequence ID" value="NZ_CP074441.1"/>
</dbReference>
<dbReference type="Proteomes" id="UP001526225">
    <property type="component" value="Unassembled WGS sequence"/>
</dbReference>